<organism evidence="1 2">
    <name type="scientific">Seminavis robusta</name>
    <dbReference type="NCBI Taxonomy" id="568900"/>
    <lineage>
        <taxon>Eukaryota</taxon>
        <taxon>Sar</taxon>
        <taxon>Stramenopiles</taxon>
        <taxon>Ochrophyta</taxon>
        <taxon>Bacillariophyta</taxon>
        <taxon>Bacillariophyceae</taxon>
        <taxon>Bacillariophycidae</taxon>
        <taxon>Naviculales</taxon>
        <taxon>Naviculaceae</taxon>
        <taxon>Seminavis</taxon>
    </lineage>
</organism>
<accession>A0A9N8HYW6</accession>
<evidence type="ECO:0000313" key="2">
    <source>
        <dbReference type="Proteomes" id="UP001153069"/>
    </source>
</evidence>
<comment type="caution">
    <text evidence="1">The sequence shown here is derived from an EMBL/GenBank/DDBJ whole genome shotgun (WGS) entry which is preliminary data.</text>
</comment>
<dbReference type="Proteomes" id="UP001153069">
    <property type="component" value="Unassembled WGS sequence"/>
</dbReference>
<dbReference type="OrthoDB" id="18234at2759"/>
<dbReference type="AlphaFoldDB" id="A0A9N8HYW6"/>
<protein>
    <submittedName>
        <fullName evidence="1">Uncharacterized protein</fullName>
    </submittedName>
</protein>
<proteinExistence type="predicted"/>
<name>A0A9N8HYW6_9STRA</name>
<dbReference type="EMBL" id="CAICTM010003046">
    <property type="protein sequence ID" value="CAB9530802.1"/>
    <property type="molecule type" value="Genomic_DNA"/>
</dbReference>
<gene>
    <name evidence="1" type="ORF">SEMRO_3048_G342830.1</name>
</gene>
<keyword evidence="2" id="KW-1185">Reference proteome</keyword>
<evidence type="ECO:0000313" key="1">
    <source>
        <dbReference type="EMBL" id="CAB9530802.1"/>
    </source>
</evidence>
<sequence>MFDLSPGQFLDFSFSPSLGCYVFVNDPTKLDSTQFTTSAKINGFMGGTHYFHNAFFPDMDSIRKGIVVMAEAEQWSWTKKQDFRIIQKQFDEFIGVYPFIGQCRFYNSGLVFNMMAAILRRVLPTKQLRDQFKTGYRSEIPLPQYYLLPDMQTANQRMLDKMTETLKRRYENEQSFSLFTSPLYRRRRPGAN</sequence>
<reference evidence="1" key="1">
    <citation type="submission" date="2020-06" db="EMBL/GenBank/DDBJ databases">
        <authorList>
            <consortium name="Plant Systems Biology data submission"/>
        </authorList>
    </citation>
    <scope>NUCLEOTIDE SEQUENCE</scope>
    <source>
        <strain evidence="1">D6</strain>
    </source>
</reference>